<protein>
    <submittedName>
        <fullName evidence="7">Uncharacterized membrane protein YckC, RDD family</fullName>
    </submittedName>
</protein>
<evidence type="ECO:0000313" key="7">
    <source>
        <dbReference type="EMBL" id="SHF63777.1"/>
    </source>
</evidence>
<sequence length="249" mass="27737">MNINIIFDLMETIKVSTSQHVDINYPVAGLGERIAARLIDLAAFLGLYLLFIVLGALTGMGTTFIVLMIILGVLYIFYNLICEIFMNGQSVGKRLMKIKVISIDGSQASIGQYFIRWLFRLVDFVLTGQIGGLIAVAVSENKQRIGDMVAGTTLIKTVPRTHIDQIAFHPAQEEYQPVFGNADLLSDRDVELIHEVVRTYYKTFNTDLVYAMSAKVAAHLAVSLPQGMNELNFLTTVIKDYNHLTSRAE</sequence>
<reference evidence="8" key="1">
    <citation type="submission" date="2016-11" db="EMBL/GenBank/DDBJ databases">
        <authorList>
            <person name="Varghese N."/>
            <person name="Submissions S."/>
        </authorList>
    </citation>
    <scope>NUCLEOTIDE SEQUENCE [LARGE SCALE GENOMIC DNA]</scope>
    <source>
        <strain evidence="8">DSM 16990</strain>
    </source>
</reference>
<comment type="subcellular location">
    <subcellularLocation>
        <location evidence="1">Membrane</location>
        <topology evidence="1">Multi-pass membrane protein</topology>
    </subcellularLocation>
</comment>
<dbReference type="Proteomes" id="UP000184287">
    <property type="component" value="Unassembled WGS sequence"/>
</dbReference>
<dbReference type="PANTHER" id="PTHR38480:SF1">
    <property type="entry name" value="SLR0254 PROTEIN"/>
    <property type="match status" value="1"/>
</dbReference>
<evidence type="ECO:0000256" key="3">
    <source>
        <dbReference type="ARBA" id="ARBA00022989"/>
    </source>
</evidence>
<feature type="transmembrane region" description="Helical" evidence="5">
    <location>
        <begin position="64"/>
        <end position="86"/>
    </location>
</feature>
<feature type="domain" description="RDD" evidence="6">
    <location>
        <begin position="27"/>
        <end position="151"/>
    </location>
</feature>
<keyword evidence="2 5" id="KW-0812">Transmembrane</keyword>
<feature type="transmembrane region" description="Helical" evidence="5">
    <location>
        <begin position="38"/>
        <end position="58"/>
    </location>
</feature>
<proteinExistence type="predicted"/>
<evidence type="ECO:0000256" key="4">
    <source>
        <dbReference type="ARBA" id="ARBA00023136"/>
    </source>
</evidence>
<dbReference type="Pfam" id="PF06271">
    <property type="entry name" value="RDD"/>
    <property type="match status" value="1"/>
</dbReference>
<dbReference type="STRING" id="288992.SAMN04488522_103136"/>
<evidence type="ECO:0000259" key="6">
    <source>
        <dbReference type="Pfam" id="PF06271"/>
    </source>
</evidence>
<dbReference type="PANTHER" id="PTHR38480">
    <property type="entry name" value="SLR0254 PROTEIN"/>
    <property type="match status" value="1"/>
</dbReference>
<accession>A0A1M5DA21</accession>
<evidence type="ECO:0000256" key="2">
    <source>
        <dbReference type="ARBA" id="ARBA00022692"/>
    </source>
</evidence>
<evidence type="ECO:0000256" key="5">
    <source>
        <dbReference type="SAM" id="Phobius"/>
    </source>
</evidence>
<dbReference type="EMBL" id="FQUQ01000003">
    <property type="protein sequence ID" value="SHF63777.1"/>
    <property type="molecule type" value="Genomic_DNA"/>
</dbReference>
<evidence type="ECO:0000313" key="8">
    <source>
        <dbReference type="Proteomes" id="UP000184287"/>
    </source>
</evidence>
<dbReference type="InterPro" id="IPR010432">
    <property type="entry name" value="RDD"/>
</dbReference>
<keyword evidence="4 5" id="KW-0472">Membrane</keyword>
<name>A0A1M5DA21_9SPHI</name>
<gene>
    <name evidence="7" type="ORF">SAMN04488522_103136</name>
</gene>
<keyword evidence="8" id="KW-1185">Reference proteome</keyword>
<keyword evidence="3 5" id="KW-1133">Transmembrane helix</keyword>
<dbReference type="AlphaFoldDB" id="A0A1M5DA21"/>
<evidence type="ECO:0000256" key="1">
    <source>
        <dbReference type="ARBA" id="ARBA00004141"/>
    </source>
</evidence>
<organism evidence="7 8">
    <name type="scientific">Pedobacter caeni</name>
    <dbReference type="NCBI Taxonomy" id="288992"/>
    <lineage>
        <taxon>Bacteria</taxon>
        <taxon>Pseudomonadati</taxon>
        <taxon>Bacteroidota</taxon>
        <taxon>Sphingobacteriia</taxon>
        <taxon>Sphingobacteriales</taxon>
        <taxon>Sphingobacteriaceae</taxon>
        <taxon>Pedobacter</taxon>
    </lineage>
</organism>
<dbReference type="GO" id="GO:0016020">
    <property type="term" value="C:membrane"/>
    <property type="evidence" value="ECO:0007669"/>
    <property type="project" value="UniProtKB-SubCell"/>
</dbReference>